<dbReference type="Proteomes" id="UP001331561">
    <property type="component" value="Unassembled WGS sequence"/>
</dbReference>
<keyword evidence="3" id="KW-1185">Reference proteome</keyword>
<evidence type="ECO:0000256" key="1">
    <source>
        <dbReference type="SAM" id="MobiDB-lite"/>
    </source>
</evidence>
<organism evidence="2 3">
    <name type="scientific">Uliginosibacterium silvisoli</name>
    <dbReference type="NCBI Taxonomy" id="3114758"/>
    <lineage>
        <taxon>Bacteria</taxon>
        <taxon>Pseudomonadati</taxon>
        <taxon>Pseudomonadota</taxon>
        <taxon>Betaproteobacteria</taxon>
        <taxon>Rhodocyclales</taxon>
        <taxon>Zoogloeaceae</taxon>
        <taxon>Uliginosibacterium</taxon>
    </lineage>
</organism>
<accession>A0ABU6K8I7</accession>
<protein>
    <submittedName>
        <fullName evidence="2">Uncharacterized protein</fullName>
    </submittedName>
</protein>
<dbReference type="EMBL" id="JAYXHS010000005">
    <property type="protein sequence ID" value="MEC5388209.1"/>
    <property type="molecule type" value="Genomic_DNA"/>
</dbReference>
<comment type="caution">
    <text evidence="2">The sequence shown here is derived from an EMBL/GenBank/DDBJ whole genome shotgun (WGS) entry which is preliminary data.</text>
</comment>
<name>A0ABU6K8I7_9RHOO</name>
<reference evidence="2 3" key="1">
    <citation type="submission" date="2024-01" db="EMBL/GenBank/DDBJ databases">
        <title>Uliginosibacterium soil sp. nov.</title>
        <authorList>
            <person name="Lv Y."/>
        </authorList>
    </citation>
    <scope>NUCLEOTIDE SEQUENCE [LARGE SCALE GENOMIC DNA]</scope>
    <source>
        <strain evidence="2 3">H3</strain>
    </source>
</reference>
<evidence type="ECO:0000313" key="3">
    <source>
        <dbReference type="Proteomes" id="UP001331561"/>
    </source>
</evidence>
<dbReference type="RefSeq" id="WP_327601184.1">
    <property type="nucleotide sequence ID" value="NZ_JAYXHS010000005.1"/>
</dbReference>
<feature type="region of interest" description="Disordered" evidence="1">
    <location>
        <begin position="57"/>
        <end position="77"/>
    </location>
</feature>
<sequence length="77" mass="8422">MNAQVQQAYEVWKKSAAEFIAEMDNVIAGQPAGGRLTSTMASVEFAFDMLDTQYRETRPLPSEPAGLAANVEHPAEH</sequence>
<evidence type="ECO:0000313" key="2">
    <source>
        <dbReference type="EMBL" id="MEC5388209.1"/>
    </source>
</evidence>
<gene>
    <name evidence="2" type="ORF">VVD49_20915</name>
</gene>
<proteinExistence type="predicted"/>